<protein>
    <submittedName>
        <fullName evidence="1">Uncharacterized protein</fullName>
    </submittedName>
</protein>
<name>A0ABQ9Z9P2_9CRUS</name>
<keyword evidence="2" id="KW-1185">Reference proteome</keyword>
<evidence type="ECO:0000313" key="2">
    <source>
        <dbReference type="Proteomes" id="UP001234178"/>
    </source>
</evidence>
<evidence type="ECO:0000313" key="1">
    <source>
        <dbReference type="EMBL" id="KAK4009622.1"/>
    </source>
</evidence>
<reference evidence="1 2" key="1">
    <citation type="journal article" date="2023" name="Nucleic Acids Res.">
        <title>The hologenome of Daphnia magna reveals possible DNA methylation and microbiome-mediated evolution of the host genome.</title>
        <authorList>
            <person name="Chaturvedi A."/>
            <person name="Li X."/>
            <person name="Dhandapani V."/>
            <person name="Marshall H."/>
            <person name="Kissane S."/>
            <person name="Cuenca-Cambronero M."/>
            <person name="Asole G."/>
            <person name="Calvet F."/>
            <person name="Ruiz-Romero M."/>
            <person name="Marangio P."/>
            <person name="Guigo R."/>
            <person name="Rago D."/>
            <person name="Mirbahai L."/>
            <person name="Eastwood N."/>
            <person name="Colbourne J.K."/>
            <person name="Zhou J."/>
            <person name="Mallon E."/>
            <person name="Orsini L."/>
        </authorList>
    </citation>
    <scope>NUCLEOTIDE SEQUENCE [LARGE SCALE GENOMIC DNA]</scope>
    <source>
        <strain evidence="1">LRV0_1</strain>
    </source>
</reference>
<gene>
    <name evidence="1" type="ORF">OUZ56_018756</name>
</gene>
<comment type="caution">
    <text evidence="1">The sequence shown here is derived from an EMBL/GenBank/DDBJ whole genome shotgun (WGS) entry which is preliminary data.</text>
</comment>
<dbReference type="Proteomes" id="UP001234178">
    <property type="component" value="Unassembled WGS sequence"/>
</dbReference>
<organism evidence="1 2">
    <name type="scientific">Daphnia magna</name>
    <dbReference type="NCBI Taxonomy" id="35525"/>
    <lineage>
        <taxon>Eukaryota</taxon>
        <taxon>Metazoa</taxon>
        <taxon>Ecdysozoa</taxon>
        <taxon>Arthropoda</taxon>
        <taxon>Crustacea</taxon>
        <taxon>Branchiopoda</taxon>
        <taxon>Diplostraca</taxon>
        <taxon>Cladocera</taxon>
        <taxon>Anomopoda</taxon>
        <taxon>Daphniidae</taxon>
        <taxon>Daphnia</taxon>
    </lineage>
</organism>
<dbReference type="EMBL" id="JAOYFB010000003">
    <property type="protein sequence ID" value="KAK4009622.1"/>
    <property type="molecule type" value="Genomic_DNA"/>
</dbReference>
<accession>A0ABQ9Z9P2</accession>
<sequence length="120" mass="13168">MDMSMSVQDSQLLERVIDILQATGFISLVPTMVVPTSTVSSHSVTQQNIETKKFLGPHSVQEVPDRVRPSRRFATISISEIVCSSGKTDSVYMSHEACGDHPRLHPAFPLLSKSAKNDIS</sequence>
<proteinExistence type="predicted"/>